<keyword evidence="6" id="KW-0472">Membrane</keyword>
<dbReference type="PANTHER" id="PTHR34584:SF1">
    <property type="entry name" value="NA(+)_H(+) ANTIPORTER SUBUNIT E1"/>
    <property type="match status" value="1"/>
</dbReference>
<dbReference type="InterPro" id="IPR002758">
    <property type="entry name" value="Cation_antiport_E"/>
</dbReference>
<dbReference type="PANTHER" id="PTHR34584">
    <property type="entry name" value="NA(+)/H(+) ANTIPORTER SUBUNIT E1"/>
    <property type="match status" value="1"/>
</dbReference>
<keyword evidence="5" id="KW-1133">Transmembrane helix</keyword>
<evidence type="ECO:0000256" key="2">
    <source>
        <dbReference type="ARBA" id="ARBA00006228"/>
    </source>
</evidence>
<evidence type="ECO:0000313" key="8">
    <source>
        <dbReference type="Proteomes" id="UP001501414"/>
    </source>
</evidence>
<dbReference type="Pfam" id="PF01899">
    <property type="entry name" value="MNHE"/>
    <property type="match status" value="1"/>
</dbReference>
<organism evidence="7 8">
    <name type="scientific">Pseudonocardia kongjuensis</name>
    <dbReference type="NCBI Taxonomy" id="102227"/>
    <lineage>
        <taxon>Bacteria</taxon>
        <taxon>Bacillati</taxon>
        <taxon>Actinomycetota</taxon>
        <taxon>Actinomycetes</taxon>
        <taxon>Pseudonocardiales</taxon>
        <taxon>Pseudonocardiaceae</taxon>
        <taxon>Pseudonocardia</taxon>
    </lineage>
</organism>
<evidence type="ECO:0000256" key="5">
    <source>
        <dbReference type="ARBA" id="ARBA00022989"/>
    </source>
</evidence>
<keyword evidence="8" id="KW-1185">Reference proteome</keyword>
<sequence>MIRSIARLPRLFLFGLWFAGQVLFCCRDVLADVLTPGSSATPRVVRLPLASETGARAAVMGALITLTPGTLTLGVIDDHHELQVHSMYHKDAETAVTELRDMEARMLRAFGPPREEVPV</sequence>
<evidence type="ECO:0000256" key="6">
    <source>
        <dbReference type="ARBA" id="ARBA00023136"/>
    </source>
</evidence>
<evidence type="ECO:0008006" key="9">
    <source>
        <dbReference type="Google" id="ProtNLM"/>
    </source>
</evidence>
<comment type="subcellular location">
    <subcellularLocation>
        <location evidence="1">Cell membrane</location>
        <topology evidence="1">Multi-pass membrane protein</topology>
    </subcellularLocation>
</comment>
<dbReference type="Proteomes" id="UP001501414">
    <property type="component" value="Unassembled WGS sequence"/>
</dbReference>
<comment type="caution">
    <text evidence="7">The sequence shown here is derived from an EMBL/GenBank/DDBJ whole genome shotgun (WGS) entry which is preliminary data.</text>
</comment>
<keyword evidence="4" id="KW-0812">Transmembrane</keyword>
<evidence type="ECO:0000256" key="3">
    <source>
        <dbReference type="ARBA" id="ARBA00022475"/>
    </source>
</evidence>
<evidence type="ECO:0000256" key="1">
    <source>
        <dbReference type="ARBA" id="ARBA00004651"/>
    </source>
</evidence>
<reference evidence="7 8" key="1">
    <citation type="journal article" date="2019" name="Int. J. Syst. Evol. Microbiol.">
        <title>The Global Catalogue of Microorganisms (GCM) 10K type strain sequencing project: providing services to taxonomists for standard genome sequencing and annotation.</title>
        <authorList>
            <consortium name="The Broad Institute Genomics Platform"/>
            <consortium name="The Broad Institute Genome Sequencing Center for Infectious Disease"/>
            <person name="Wu L."/>
            <person name="Ma J."/>
        </authorList>
    </citation>
    <scope>NUCLEOTIDE SEQUENCE [LARGE SCALE GENOMIC DNA]</scope>
    <source>
        <strain evidence="7 8">JCM 11896</strain>
    </source>
</reference>
<dbReference type="EMBL" id="BAAAJK010000024">
    <property type="protein sequence ID" value="GAA1393664.1"/>
    <property type="molecule type" value="Genomic_DNA"/>
</dbReference>
<proteinExistence type="inferred from homology"/>
<evidence type="ECO:0000256" key="4">
    <source>
        <dbReference type="ARBA" id="ARBA00022692"/>
    </source>
</evidence>
<dbReference type="RefSeq" id="WP_344024813.1">
    <property type="nucleotide sequence ID" value="NZ_BAAAJK010000024.1"/>
</dbReference>
<accession>A0ABN1XZA1</accession>
<gene>
    <name evidence="7" type="ORF">GCM10009613_40490</name>
</gene>
<comment type="similarity">
    <text evidence="2">Belongs to the CPA3 antiporters (TC 2.A.63) subunit E family.</text>
</comment>
<protein>
    <recommendedName>
        <fullName evidence="9">Multicomponent Na+:H+ antiporter subunit E</fullName>
    </recommendedName>
</protein>
<name>A0ABN1XZA1_9PSEU</name>
<keyword evidence="3" id="KW-1003">Cell membrane</keyword>
<evidence type="ECO:0000313" key="7">
    <source>
        <dbReference type="EMBL" id="GAA1393664.1"/>
    </source>
</evidence>